<evidence type="ECO:0000256" key="2">
    <source>
        <dbReference type="ARBA" id="ARBA00022795"/>
    </source>
</evidence>
<dbReference type="NCBIfam" id="NF001995">
    <property type="entry name" value="PRK00794.1-1"/>
    <property type="match status" value="1"/>
</dbReference>
<dbReference type="RefSeq" id="WP_103910804.1">
    <property type="nucleotide sequence ID" value="NZ_FNUZ01000003.1"/>
</dbReference>
<accession>A0A1H5ZB19</accession>
<dbReference type="AlphaFoldDB" id="A0A1H5ZB19"/>
<sequence>MSGLVLKLAPKERLLINGAVIENGDRRSRLSILTSDVNILRLKDAIHPTQAKTPVKRVCYAAQLVLIGELSAAEGKAALLKGLEELSHVLLDNDSRHHLSLATDAVLDGNFYLCLKTLRNLIPRENRLLGVCQE</sequence>
<evidence type="ECO:0000313" key="4">
    <source>
        <dbReference type="EMBL" id="SEG33264.1"/>
    </source>
</evidence>
<gene>
    <name evidence="4" type="ORF">SAMN04488045_2508</name>
</gene>
<protein>
    <submittedName>
        <fullName evidence="4">Flagellar protein FlbT</fullName>
    </submittedName>
</protein>
<evidence type="ECO:0000313" key="5">
    <source>
        <dbReference type="Proteomes" id="UP000236752"/>
    </source>
</evidence>
<dbReference type="GO" id="GO:0048027">
    <property type="term" value="F:mRNA 5'-UTR binding"/>
    <property type="evidence" value="ECO:0007669"/>
    <property type="project" value="InterPro"/>
</dbReference>
<dbReference type="Pfam" id="PF07378">
    <property type="entry name" value="FlbT"/>
    <property type="match status" value="1"/>
</dbReference>
<evidence type="ECO:0000256" key="3">
    <source>
        <dbReference type="ARBA" id="ARBA00022884"/>
    </source>
</evidence>
<proteinExistence type="predicted"/>
<name>A0A1H5ZB19_9RHOB</name>
<evidence type="ECO:0000256" key="1">
    <source>
        <dbReference type="ARBA" id="ARBA00022491"/>
    </source>
</evidence>
<dbReference type="GO" id="GO:1902209">
    <property type="term" value="P:negative regulation of bacterial-type flagellum assembly"/>
    <property type="evidence" value="ECO:0007669"/>
    <property type="project" value="InterPro"/>
</dbReference>
<keyword evidence="3" id="KW-0694">RNA-binding</keyword>
<keyword evidence="4" id="KW-0282">Flagellum</keyword>
<dbReference type="GO" id="GO:0044781">
    <property type="term" value="P:bacterial-type flagellum organization"/>
    <property type="evidence" value="ECO:0007669"/>
    <property type="project" value="UniProtKB-KW"/>
</dbReference>
<keyword evidence="5" id="KW-1185">Reference proteome</keyword>
<keyword evidence="4" id="KW-0966">Cell projection</keyword>
<dbReference type="EMBL" id="FNUZ01000003">
    <property type="protein sequence ID" value="SEG33264.1"/>
    <property type="molecule type" value="Genomic_DNA"/>
</dbReference>
<keyword evidence="4" id="KW-0969">Cilium</keyword>
<dbReference type="Proteomes" id="UP000236752">
    <property type="component" value="Unassembled WGS sequence"/>
</dbReference>
<dbReference type="OrthoDB" id="8561314at2"/>
<dbReference type="GO" id="GO:0006402">
    <property type="term" value="P:mRNA catabolic process"/>
    <property type="evidence" value="ECO:0007669"/>
    <property type="project" value="InterPro"/>
</dbReference>
<keyword evidence="1" id="KW-0678">Repressor</keyword>
<keyword evidence="2" id="KW-1005">Bacterial flagellum biogenesis</keyword>
<organism evidence="4 5">
    <name type="scientific">Thalassococcus halodurans</name>
    <dbReference type="NCBI Taxonomy" id="373675"/>
    <lineage>
        <taxon>Bacteria</taxon>
        <taxon>Pseudomonadati</taxon>
        <taxon>Pseudomonadota</taxon>
        <taxon>Alphaproteobacteria</taxon>
        <taxon>Rhodobacterales</taxon>
        <taxon>Roseobacteraceae</taxon>
        <taxon>Thalassococcus</taxon>
    </lineage>
</organism>
<reference evidence="4 5" key="1">
    <citation type="submission" date="2016-10" db="EMBL/GenBank/DDBJ databases">
        <authorList>
            <person name="de Groot N.N."/>
        </authorList>
    </citation>
    <scope>NUCLEOTIDE SEQUENCE [LARGE SCALE GENOMIC DNA]</scope>
    <source>
        <strain evidence="4 5">DSM 26915</strain>
    </source>
</reference>
<dbReference type="InterPro" id="IPR009967">
    <property type="entry name" value="Flagellum_FlbT"/>
</dbReference>